<dbReference type="PANTHER" id="PTHR37423">
    <property type="entry name" value="SOLUBLE LYTIC MUREIN TRANSGLYCOSYLASE-RELATED"/>
    <property type="match status" value="1"/>
</dbReference>
<protein>
    <submittedName>
        <fullName evidence="6">Lytic transglycosylase domain-containing protein</fullName>
    </submittedName>
</protein>
<dbReference type="AlphaFoldDB" id="A0A558QU61"/>
<dbReference type="RefSeq" id="WP_145155168.1">
    <property type="nucleotide sequence ID" value="NZ_VNIM01000116.1"/>
</dbReference>
<dbReference type="InterPro" id="IPR023346">
    <property type="entry name" value="Lysozyme-like_dom_sf"/>
</dbReference>
<evidence type="ECO:0000313" key="6">
    <source>
        <dbReference type="EMBL" id="TVV70597.1"/>
    </source>
</evidence>
<dbReference type="Proteomes" id="UP000318681">
    <property type="component" value="Unassembled WGS sequence"/>
</dbReference>
<dbReference type="InterPro" id="IPR008258">
    <property type="entry name" value="Transglycosylase_SLT_dom_1"/>
</dbReference>
<reference evidence="6 7" key="1">
    <citation type="submission" date="2019-07" db="EMBL/GenBank/DDBJ databases">
        <title>Sphingomonas solaris sp. nov., isolated from a solar panel from Boston, Massachusetts.</title>
        <authorList>
            <person name="Tanner K."/>
            <person name="Pascual J."/>
            <person name="Mancuso C."/>
            <person name="Pereto J."/>
            <person name="Khalil A."/>
            <person name="Vilanova C."/>
        </authorList>
    </citation>
    <scope>NUCLEOTIDE SEQUENCE [LARGE SCALE GENOMIC DNA]</scope>
    <source>
        <strain evidence="6 7">R4DWN</strain>
    </source>
</reference>
<dbReference type="EMBL" id="VNIM01000116">
    <property type="protein sequence ID" value="TVV70597.1"/>
    <property type="molecule type" value="Genomic_DNA"/>
</dbReference>
<organism evidence="6 7">
    <name type="scientific">Alterirhizorhabdus solaris</name>
    <dbReference type="NCBI Taxonomy" id="2529389"/>
    <lineage>
        <taxon>Bacteria</taxon>
        <taxon>Pseudomonadati</taxon>
        <taxon>Pseudomonadota</taxon>
        <taxon>Alphaproteobacteria</taxon>
        <taxon>Sphingomonadales</taxon>
        <taxon>Rhizorhabdaceae</taxon>
        <taxon>Alterirhizorhabdus</taxon>
    </lineage>
</organism>
<name>A0A558QU61_9SPHN</name>
<evidence type="ECO:0000256" key="4">
    <source>
        <dbReference type="SAM" id="SignalP"/>
    </source>
</evidence>
<gene>
    <name evidence="6" type="ORF">FOY91_18705</name>
</gene>
<keyword evidence="7" id="KW-1185">Reference proteome</keyword>
<evidence type="ECO:0000313" key="7">
    <source>
        <dbReference type="Proteomes" id="UP000318681"/>
    </source>
</evidence>
<accession>A0A558QU61</accession>
<evidence type="ECO:0000256" key="3">
    <source>
        <dbReference type="ARBA" id="ARBA00022729"/>
    </source>
</evidence>
<comment type="caution">
    <text evidence="6">The sequence shown here is derived from an EMBL/GenBank/DDBJ whole genome shotgun (WGS) entry which is preliminary data.</text>
</comment>
<evidence type="ECO:0000259" key="5">
    <source>
        <dbReference type="Pfam" id="PF01464"/>
    </source>
</evidence>
<feature type="signal peptide" evidence="4">
    <location>
        <begin position="1"/>
        <end position="21"/>
    </location>
</feature>
<feature type="domain" description="Transglycosylase SLT" evidence="5">
    <location>
        <begin position="507"/>
        <end position="609"/>
    </location>
</feature>
<evidence type="ECO:0000256" key="1">
    <source>
        <dbReference type="ARBA" id="ARBA00007734"/>
    </source>
</evidence>
<evidence type="ECO:0000256" key="2">
    <source>
        <dbReference type="ARBA" id="ARBA00009387"/>
    </source>
</evidence>
<comment type="similarity">
    <text evidence="2">Belongs to the virb1 family.</text>
</comment>
<dbReference type="GO" id="GO:0042597">
    <property type="term" value="C:periplasmic space"/>
    <property type="evidence" value="ECO:0007669"/>
    <property type="project" value="InterPro"/>
</dbReference>
<dbReference type="OrthoDB" id="9815002at2"/>
<sequence length="669" mass="71609">MSSTVRRLLAGVLLTASVAAAAALTADQRGWYAARLNVPGAYPSPAAPSAMDPIGEALVRWNRLQQSDSLPFADYSGFLLAYPGWPGEAAMRRAAERAIDPATAIPSEVARFFDRFPPLTPTGLVRQAEALAGVGRSDAAFAAARAAWTGGVLSPPDEDRLRARFGTVFTQPDQDRRMDRLLGEGATGAAARQIVSVSPGQRAMFDARLALRTRRADAGDIATTYAAIGNSDAGFVADRARFLRDTSQSVTARSWLAQPRTLAAPPLDPEKYLEVLLQNARGADADTQPSFVLGIAMQADGAFPAGTDVRARSLGERDDYTSLTFLGGMAALKKLNRPRDAMTLFDRYSRAAVSPQTRTRGAYWAGRAALAAGNAGLANQYFAQAAASPDQFYGQLSSERLGQIATTPATTPMPVDPAIRAAFQSSTLVRAIRTLGELGDHVDQSLFLRTLASSVKTDADHVLAAELSRDIGRPDLGVMVARAARNSGVSDFVATGFPEIAVPQIAQSRWVMVHAISRQESQFDRQAMSRVGARGLMQLMPGTARDTAGKLGMPYDLGRLTGDPQYNVTLGSYFFGNLLDSFGGNHVLAVAAYNAGPGNVRKWLAQNGDPRMPGVDVIDWIEAIPFTETRGYVQRVLENAVVYDSLNPARARMPARNRLSAYLGKSTPG</sequence>
<dbReference type="SUPFAM" id="SSF48435">
    <property type="entry name" value="Bacterial muramidases"/>
    <property type="match status" value="1"/>
</dbReference>
<feature type="chain" id="PRO_5022151760" evidence="4">
    <location>
        <begin position="22"/>
        <end position="669"/>
    </location>
</feature>
<dbReference type="Gene3D" id="1.10.530.10">
    <property type="match status" value="1"/>
</dbReference>
<dbReference type="Pfam" id="PF01464">
    <property type="entry name" value="SLT"/>
    <property type="match status" value="1"/>
</dbReference>
<dbReference type="PANTHER" id="PTHR37423:SF2">
    <property type="entry name" value="MEMBRANE-BOUND LYTIC MUREIN TRANSGLYCOSYLASE C"/>
    <property type="match status" value="1"/>
</dbReference>
<dbReference type="InterPro" id="IPR008939">
    <property type="entry name" value="Lytic_TGlycosylase_superhlx_U"/>
</dbReference>
<keyword evidence="3 4" id="KW-0732">Signal</keyword>
<dbReference type="GO" id="GO:0004553">
    <property type="term" value="F:hydrolase activity, hydrolyzing O-glycosyl compounds"/>
    <property type="evidence" value="ECO:0007669"/>
    <property type="project" value="InterPro"/>
</dbReference>
<dbReference type="SUPFAM" id="SSF53955">
    <property type="entry name" value="Lysozyme-like"/>
    <property type="match status" value="1"/>
</dbReference>
<dbReference type="Gene3D" id="1.25.20.10">
    <property type="entry name" value="Bacterial muramidases"/>
    <property type="match status" value="1"/>
</dbReference>
<comment type="similarity">
    <text evidence="1">Belongs to the transglycosylase Slt family.</text>
</comment>
<proteinExistence type="inferred from homology"/>
<dbReference type="CDD" id="cd13401">
    <property type="entry name" value="Slt70-like"/>
    <property type="match status" value="1"/>
</dbReference>